<dbReference type="SMART" id="SM00248">
    <property type="entry name" value="ANK"/>
    <property type="match status" value="10"/>
</dbReference>
<dbReference type="Gene3D" id="1.25.40.20">
    <property type="entry name" value="Ankyrin repeat-containing domain"/>
    <property type="match status" value="4"/>
</dbReference>
<feature type="region of interest" description="Disordered" evidence="2">
    <location>
        <begin position="1187"/>
        <end position="1226"/>
    </location>
</feature>
<keyword evidence="4" id="KW-1185">Reference proteome</keyword>
<feature type="compositionally biased region" description="Basic residues" evidence="2">
    <location>
        <begin position="1217"/>
        <end position="1226"/>
    </location>
</feature>
<reference evidence="4" key="1">
    <citation type="journal article" date="2015" name="BMC Genomics">
        <title>Genomic and transcriptomic analysis of the endophytic fungus Pestalotiopsis fici reveals its lifestyle and high potential for synthesis of natural products.</title>
        <authorList>
            <person name="Wang X."/>
            <person name="Zhang X."/>
            <person name="Liu L."/>
            <person name="Xiang M."/>
            <person name="Wang W."/>
            <person name="Sun X."/>
            <person name="Che Y."/>
            <person name="Guo L."/>
            <person name="Liu G."/>
            <person name="Guo L."/>
            <person name="Wang C."/>
            <person name="Yin W.B."/>
            <person name="Stadler M."/>
            <person name="Zhang X."/>
            <person name="Liu X."/>
        </authorList>
    </citation>
    <scope>NUCLEOTIDE SEQUENCE [LARGE SCALE GENOMIC DNA]</scope>
    <source>
        <strain evidence="4">W106-1 / CGMCC3.15140</strain>
    </source>
</reference>
<sequence length="1226" mass="134797">MSMFRLDSQVRRTQQDEHRAQELMNAQNPHSNSDFTYKEATAVLELIAEGTIANVTPGLVEVLLEDFDADVNLKRRKSNSLWKRMSDKDQEDIRSKLLEKAAQNCSSEILLLLAQYADEVAVNQALPHAIAQNNLNKVSILLARGGDATSLCSQFAQVLESGSDEIITKLMNRNKGACQACRDKGLVRAAELGFTTKARILLENGANIMFGNAAALSAAVRRGCDDIASPIALRGVSSIPKEVLDGVLGDAYQKGMLRTVVSCLQAGAKGSRTDATLTEAVRHGQFELVSNLVQHGAAVNHSSGSAVVCAVESGRPEMLRTILAGKPSLESMAAAMMQSAKLGNIQSCQQMIGLLLAAGFRGEATSLVLIQVMDKKQIKGEERIRLGLVHLLLTKGNADVNLRAGCALGIAAAEGWMGILDELLQSRPSFESRVSVLRSAMKLQPAARKRVVGKIFEGVRTDQKLRNQVKDAAVTLAAKSLHLDVLTELTQYGLDEVTVQAGFDAVVSTGTAWMSAAGLQVVQFFLNKGASGQSVEHAFYEAATVAEMDAFDLLSTSITSISVLNTALTGVARQSKKWLSLDDRTIWLVDSLLAWGAHGDCVNLAFLAALRAYTTGGASTTVLDLLLKVGKADVNFQHGEALKIAVRSGDVPLVTHLASNGASQETMTHAFWETISSPLEEDTALKLINALVSGKDRVSKPTLSVVLPDRWPHVFECLTAHPNSAKLVKRLAELGCDMDAEIVTQLYDDVKERANALSWALRPCRGVPIISTEAIGALIDLKVNVCFTAPFSKATPVILAAKHCRGEVVKKLIKAGADPSLRDRDNRAAIFHASSAGDLESVKVLLKSKYRPNDGSLHEAARNLHSDVVAALIKGEYDVNFPSSRLEHEGRTPLQELAYRCRGVDRIQDTEETIMALKKGKADALKKWHGKTCLFLALDNEYPLEVTRALLDMIMWDYMDSLDNVLATTDAHTGVTFFRSATKYLTDYKENSKQTFQLLQLLQTKGCVDRYYAQFGAMQPPNAVGFPEDIAKEEKRYRAEVEKTRKSEAEHQEKLRRIQEESHLKLTIDESKHEAWKNHEYQKAIHKVGSSAIVHENELHQKAQLTEQQRLATAQKHALMEQDRHNLEIHKQRTAAISQMKIAGEQQIKLNYAQRTADQKMEAQKNQLYYAKKADTQRIAAQNAQNNLKKQANQQQIATQHAQNNLKKQANKEQIAMKKKLQAMKH</sequence>
<evidence type="ECO:0000256" key="1">
    <source>
        <dbReference type="PROSITE-ProRule" id="PRU00023"/>
    </source>
</evidence>
<dbReference type="PANTHER" id="PTHR24118">
    <property type="entry name" value="POTE ANKYRIN DOMAIN"/>
    <property type="match status" value="1"/>
</dbReference>
<evidence type="ECO:0000256" key="2">
    <source>
        <dbReference type="SAM" id="MobiDB-lite"/>
    </source>
</evidence>
<dbReference type="eggNOG" id="ENOG502QVYS">
    <property type="taxonomic scope" value="Eukaryota"/>
</dbReference>
<dbReference type="KEGG" id="pfy:PFICI_00165"/>
<dbReference type="AlphaFoldDB" id="W3XLK1"/>
<organism evidence="3 4">
    <name type="scientific">Pestalotiopsis fici (strain W106-1 / CGMCC3.15140)</name>
    <dbReference type="NCBI Taxonomy" id="1229662"/>
    <lineage>
        <taxon>Eukaryota</taxon>
        <taxon>Fungi</taxon>
        <taxon>Dikarya</taxon>
        <taxon>Ascomycota</taxon>
        <taxon>Pezizomycotina</taxon>
        <taxon>Sordariomycetes</taxon>
        <taxon>Xylariomycetidae</taxon>
        <taxon>Amphisphaeriales</taxon>
        <taxon>Sporocadaceae</taxon>
        <taxon>Pestalotiopsis</taxon>
    </lineage>
</organism>
<keyword evidence="1" id="KW-0040">ANK repeat</keyword>
<gene>
    <name evidence="3" type="ORF">PFICI_00165</name>
</gene>
<dbReference type="EMBL" id="KI912109">
    <property type="protein sequence ID" value="ETS86337.1"/>
    <property type="molecule type" value="Genomic_DNA"/>
</dbReference>
<evidence type="ECO:0000313" key="3">
    <source>
        <dbReference type="EMBL" id="ETS86337.1"/>
    </source>
</evidence>
<name>W3XLK1_PESFW</name>
<feature type="repeat" description="ANK" evidence="1">
    <location>
        <begin position="792"/>
        <end position="824"/>
    </location>
</feature>
<dbReference type="GeneID" id="19265178"/>
<dbReference type="HOGENOM" id="CLU_001569_1_0_1"/>
<feature type="compositionally biased region" description="Low complexity" evidence="2">
    <location>
        <begin position="1187"/>
        <end position="1196"/>
    </location>
</feature>
<dbReference type="OrthoDB" id="194358at2759"/>
<dbReference type="Pfam" id="PF12796">
    <property type="entry name" value="Ank_2"/>
    <property type="match status" value="1"/>
</dbReference>
<dbReference type="PROSITE" id="PS50297">
    <property type="entry name" value="ANK_REP_REGION"/>
    <property type="match status" value="1"/>
</dbReference>
<feature type="compositionally biased region" description="Polar residues" evidence="2">
    <location>
        <begin position="1197"/>
        <end position="1208"/>
    </location>
</feature>
<dbReference type="PROSITE" id="PS50088">
    <property type="entry name" value="ANK_REPEAT"/>
    <property type="match status" value="1"/>
</dbReference>
<dbReference type="InParanoid" id="W3XLK1"/>
<proteinExistence type="predicted"/>
<accession>W3XLK1</accession>
<dbReference type="RefSeq" id="XP_007826937.1">
    <property type="nucleotide sequence ID" value="XM_007828746.1"/>
</dbReference>
<dbReference type="InterPro" id="IPR036770">
    <property type="entry name" value="Ankyrin_rpt-contain_sf"/>
</dbReference>
<dbReference type="PANTHER" id="PTHR24118:SF99">
    <property type="entry name" value="POTE ANKYRIN DOMAIN FAMILY MEMBER 3C-RELATED"/>
    <property type="match status" value="1"/>
</dbReference>
<protein>
    <submittedName>
        <fullName evidence="3">Uncharacterized protein</fullName>
    </submittedName>
</protein>
<dbReference type="InterPro" id="IPR002110">
    <property type="entry name" value="Ankyrin_rpt"/>
</dbReference>
<dbReference type="SUPFAM" id="SSF48403">
    <property type="entry name" value="Ankyrin repeat"/>
    <property type="match status" value="3"/>
</dbReference>
<dbReference type="OMA" id="THENGVC"/>
<dbReference type="Proteomes" id="UP000030651">
    <property type="component" value="Unassembled WGS sequence"/>
</dbReference>
<evidence type="ECO:0000313" key="4">
    <source>
        <dbReference type="Proteomes" id="UP000030651"/>
    </source>
</evidence>